<accession>A0A1G7NQE4</accession>
<dbReference type="Proteomes" id="UP000198972">
    <property type="component" value="Unassembled WGS sequence"/>
</dbReference>
<evidence type="ECO:0000256" key="2">
    <source>
        <dbReference type="SAM" id="Phobius"/>
    </source>
</evidence>
<evidence type="ECO:0000256" key="1">
    <source>
        <dbReference type="SAM" id="MobiDB-lite"/>
    </source>
</evidence>
<keyword evidence="2" id="KW-1133">Transmembrane helix</keyword>
<proteinExistence type="predicted"/>
<gene>
    <name evidence="3" type="ORF">SAMN04488542_11692</name>
</gene>
<dbReference type="AlphaFoldDB" id="A0A1G7NQE4"/>
<dbReference type="RefSeq" id="WP_245742435.1">
    <property type="nucleotide sequence ID" value="NZ_FNBG01000016.1"/>
</dbReference>
<keyword evidence="2" id="KW-0812">Transmembrane</keyword>
<keyword evidence="4" id="KW-1185">Reference proteome</keyword>
<feature type="transmembrane region" description="Helical" evidence="2">
    <location>
        <begin position="21"/>
        <end position="42"/>
    </location>
</feature>
<protein>
    <recommendedName>
        <fullName evidence="5">TadE-like protein</fullName>
    </recommendedName>
</protein>
<feature type="region of interest" description="Disordered" evidence="1">
    <location>
        <begin position="208"/>
        <end position="227"/>
    </location>
</feature>
<evidence type="ECO:0000313" key="3">
    <source>
        <dbReference type="EMBL" id="SDF76264.1"/>
    </source>
</evidence>
<evidence type="ECO:0008006" key="5">
    <source>
        <dbReference type="Google" id="ProtNLM"/>
    </source>
</evidence>
<organism evidence="3 4">
    <name type="scientific">Fontibacillus panacisegetis</name>
    <dbReference type="NCBI Taxonomy" id="670482"/>
    <lineage>
        <taxon>Bacteria</taxon>
        <taxon>Bacillati</taxon>
        <taxon>Bacillota</taxon>
        <taxon>Bacilli</taxon>
        <taxon>Bacillales</taxon>
        <taxon>Paenibacillaceae</taxon>
        <taxon>Fontibacillus</taxon>
    </lineage>
</organism>
<sequence>MKLQQMKLISNREGSFIIEASLVFPIIFCTLLLLMFFCMYLYQGVVLGQAAIVAAERSAYSWDNSYREPRTGQYEEDKYDSLYWRLSDDGMLSTFFGWYNSDNSSSAARLQLPSEGISESSLPMKKLSSTGKELPQGMSGTMEFSNRMLFRKVTVSLERLVPMVPLERVIGDVTQRTRAEAYVVDPVEWIRTVDLVRYYGAKFKGRDAGGNKMDQQEAGEALKKFGK</sequence>
<keyword evidence="2" id="KW-0472">Membrane</keyword>
<dbReference type="EMBL" id="FNBG01000016">
    <property type="protein sequence ID" value="SDF76264.1"/>
    <property type="molecule type" value="Genomic_DNA"/>
</dbReference>
<reference evidence="3 4" key="1">
    <citation type="submission" date="2016-10" db="EMBL/GenBank/DDBJ databases">
        <authorList>
            <person name="de Groot N.N."/>
        </authorList>
    </citation>
    <scope>NUCLEOTIDE SEQUENCE [LARGE SCALE GENOMIC DNA]</scope>
    <source>
        <strain evidence="3 4">DSM 28129</strain>
    </source>
</reference>
<name>A0A1G7NQE4_9BACL</name>
<evidence type="ECO:0000313" key="4">
    <source>
        <dbReference type="Proteomes" id="UP000198972"/>
    </source>
</evidence>
<dbReference type="STRING" id="670482.SAMN04488542_11692"/>